<feature type="signal peptide" evidence="2">
    <location>
        <begin position="1"/>
        <end position="23"/>
    </location>
</feature>
<evidence type="ECO:0000256" key="2">
    <source>
        <dbReference type="SAM" id="SignalP"/>
    </source>
</evidence>
<feature type="region of interest" description="Disordered" evidence="1">
    <location>
        <begin position="181"/>
        <end position="207"/>
    </location>
</feature>
<evidence type="ECO:0000313" key="3">
    <source>
        <dbReference type="Proteomes" id="UP000025227"/>
    </source>
</evidence>
<protein>
    <submittedName>
        <fullName evidence="4">Variant surface glycoprotein</fullName>
    </submittedName>
</protein>
<feature type="compositionally biased region" description="Polar residues" evidence="1">
    <location>
        <begin position="71"/>
        <end position="86"/>
    </location>
</feature>
<feature type="region of interest" description="Disordered" evidence="1">
    <location>
        <begin position="240"/>
        <end position="273"/>
    </location>
</feature>
<reference evidence="4" key="1">
    <citation type="submission" date="2020-12" db="UniProtKB">
        <authorList>
            <consortium name="WormBaseParasite"/>
        </authorList>
    </citation>
    <scope>IDENTIFICATION</scope>
    <source>
        <strain evidence="4">MHco3</strain>
    </source>
</reference>
<evidence type="ECO:0000256" key="1">
    <source>
        <dbReference type="SAM" id="MobiDB-lite"/>
    </source>
</evidence>
<proteinExistence type="predicted"/>
<feature type="region of interest" description="Disordered" evidence="1">
    <location>
        <begin position="71"/>
        <end position="100"/>
    </location>
</feature>
<evidence type="ECO:0000313" key="4">
    <source>
        <dbReference type="WBParaSite" id="HCON_00124410-00001"/>
    </source>
</evidence>
<name>A0A7I4YN39_HAECO</name>
<dbReference type="AlphaFoldDB" id="A0A7I4YN39"/>
<dbReference type="PROSITE" id="PS51257">
    <property type="entry name" value="PROKAR_LIPOPROTEIN"/>
    <property type="match status" value="1"/>
</dbReference>
<accession>A0A7I4YN39</accession>
<feature type="chain" id="PRO_5029728689" evidence="2">
    <location>
        <begin position="24"/>
        <end position="273"/>
    </location>
</feature>
<dbReference type="WBParaSite" id="HCON_00124410-00001">
    <property type="protein sequence ID" value="HCON_00124410-00001"/>
    <property type="gene ID" value="HCON_00124410"/>
</dbReference>
<dbReference type="OrthoDB" id="10490448at2759"/>
<feature type="compositionally biased region" description="Basic residues" evidence="1">
    <location>
        <begin position="190"/>
        <end position="200"/>
    </location>
</feature>
<keyword evidence="3" id="KW-1185">Reference proteome</keyword>
<organism evidence="3 4">
    <name type="scientific">Haemonchus contortus</name>
    <name type="common">Barber pole worm</name>
    <dbReference type="NCBI Taxonomy" id="6289"/>
    <lineage>
        <taxon>Eukaryota</taxon>
        <taxon>Metazoa</taxon>
        <taxon>Ecdysozoa</taxon>
        <taxon>Nematoda</taxon>
        <taxon>Chromadorea</taxon>
        <taxon>Rhabditida</taxon>
        <taxon>Rhabditina</taxon>
        <taxon>Rhabditomorpha</taxon>
        <taxon>Strongyloidea</taxon>
        <taxon>Trichostrongylidae</taxon>
        <taxon>Haemonchus</taxon>
    </lineage>
</organism>
<sequence length="273" mass="30513">MSRQRLLFFSVLTFSCILLPVESQQPISLLPWLDSFIRLPLLSYGTGAEVDNRIKEIRDIVRSLFKQTASKTKQEGGNSTKVSNGNEIGHGKPLPAFSTVPSDMTTTIPTSIDAELEHYTQRLSNVSAELLAEYEAQKLEKVPDVKAAARKVCYAGAKGLLTRAKCMVKLLEAELKFQREKKAGTAKTAEKKRKNSKKKSSSLPQNNLIRKSRHSKLLFNYQPGVITIRKPEFVHEGHVARGRSLQKVLPPREEDVRKSTSPTSVRESIGSIR</sequence>
<keyword evidence="2" id="KW-0732">Signal</keyword>
<dbReference type="Proteomes" id="UP000025227">
    <property type="component" value="Unplaced"/>
</dbReference>